<reference evidence="6" key="1">
    <citation type="submission" date="2021-12" db="EMBL/GenBank/DDBJ databases">
        <authorList>
            <person name="King R."/>
        </authorList>
    </citation>
    <scope>NUCLEOTIDE SEQUENCE</scope>
</reference>
<evidence type="ECO:0000256" key="1">
    <source>
        <dbReference type="ARBA" id="ARBA00004613"/>
    </source>
</evidence>
<keyword evidence="7" id="KW-1185">Reference proteome</keyword>
<comment type="similarity">
    <text evidence="2 4">Belongs to the AB hydrolase superfamily. Lipase family.</text>
</comment>
<proteinExistence type="inferred from homology"/>
<dbReference type="InterPro" id="IPR013818">
    <property type="entry name" value="Lipase"/>
</dbReference>
<dbReference type="PANTHER" id="PTHR11610">
    <property type="entry name" value="LIPASE"/>
    <property type="match status" value="1"/>
</dbReference>
<dbReference type="InterPro" id="IPR000734">
    <property type="entry name" value="TAG_lipase"/>
</dbReference>
<evidence type="ECO:0000313" key="6">
    <source>
        <dbReference type="EMBL" id="CAG9790508.1"/>
    </source>
</evidence>
<dbReference type="Pfam" id="PF00151">
    <property type="entry name" value="Lipase"/>
    <property type="match status" value="1"/>
</dbReference>
<name>A0A9N9WDM1_9NEOP</name>
<evidence type="ECO:0000256" key="4">
    <source>
        <dbReference type="RuleBase" id="RU004262"/>
    </source>
</evidence>
<dbReference type="AlphaFoldDB" id="A0A9N9WDM1"/>
<dbReference type="Gene3D" id="3.40.50.1820">
    <property type="entry name" value="alpha/beta hydrolase"/>
    <property type="match status" value="1"/>
</dbReference>
<evidence type="ECO:0000256" key="2">
    <source>
        <dbReference type="ARBA" id="ARBA00010701"/>
    </source>
</evidence>
<organism evidence="6 7">
    <name type="scientific">Diatraea saccharalis</name>
    <name type="common">sugarcane borer</name>
    <dbReference type="NCBI Taxonomy" id="40085"/>
    <lineage>
        <taxon>Eukaryota</taxon>
        <taxon>Metazoa</taxon>
        <taxon>Ecdysozoa</taxon>
        <taxon>Arthropoda</taxon>
        <taxon>Hexapoda</taxon>
        <taxon>Insecta</taxon>
        <taxon>Pterygota</taxon>
        <taxon>Neoptera</taxon>
        <taxon>Endopterygota</taxon>
        <taxon>Lepidoptera</taxon>
        <taxon>Glossata</taxon>
        <taxon>Ditrysia</taxon>
        <taxon>Pyraloidea</taxon>
        <taxon>Crambidae</taxon>
        <taxon>Crambinae</taxon>
        <taxon>Diatraea</taxon>
    </lineage>
</organism>
<dbReference type="InterPro" id="IPR029058">
    <property type="entry name" value="AB_hydrolase_fold"/>
</dbReference>
<feature type="domain" description="Lipase" evidence="5">
    <location>
        <begin position="53"/>
        <end position="93"/>
    </location>
</feature>
<dbReference type="EMBL" id="OU893353">
    <property type="protein sequence ID" value="CAG9790508.1"/>
    <property type="molecule type" value="Genomic_DNA"/>
</dbReference>
<dbReference type="SUPFAM" id="SSF53474">
    <property type="entry name" value="alpha/beta-Hydrolases"/>
    <property type="match status" value="1"/>
</dbReference>
<dbReference type="PANTHER" id="PTHR11610:SF173">
    <property type="entry name" value="LIPASE DOMAIN-CONTAINING PROTEIN-RELATED"/>
    <property type="match status" value="1"/>
</dbReference>
<gene>
    <name evidence="6" type="ORF">DIATSA_LOCUS8174</name>
</gene>
<reference evidence="6" key="2">
    <citation type="submission" date="2022-10" db="EMBL/GenBank/DDBJ databases">
        <authorList>
            <consortium name="ENA_rothamsted_submissions"/>
            <consortium name="culmorum"/>
            <person name="King R."/>
        </authorList>
    </citation>
    <scope>NUCLEOTIDE SEQUENCE</scope>
</reference>
<evidence type="ECO:0000313" key="7">
    <source>
        <dbReference type="Proteomes" id="UP001153714"/>
    </source>
</evidence>
<comment type="subcellular location">
    <subcellularLocation>
        <location evidence="1">Secreted</location>
    </subcellularLocation>
</comment>
<dbReference type="GO" id="GO:0005615">
    <property type="term" value="C:extracellular space"/>
    <property type="evidence" value="ECO:0007669"/>
    <property type="project" value="TreeGrafter"/>
</dbReference>
<dbReference type="PROSITE" id="PS51257">
    <property type="entry name" value="PROKAR_LIPOPROTEIN"/>
    <property type="match status" value="1"/>
</dbReference>
<dbReference type="GO" id="GO:0016042">
    <property type="term" value="P:lipid catabolic process"/>
    <property type="evidence" value="ECO:0007669"/>
    <property type="project" value="TreeGrafter"/>
</dbReference>
<dbReference type="Proteomes" id="UP001153714">
    <property type="component" value="Chromosome 22"/>
</dbReference>
<evidence type="ECO:0000256" key="3">
    <source>
        <dbReference type="ARBA" id="ARBA00022525"/>
    </source>
</evidence>
<protein>
    <recommendedName>
        <fullName evidence="5">Lipase domain-containing protein</fullName>
    </recommendedName>
</protein>
<accession>A0A9N9WDM1</accession>
<keyword evidence="3" id="KW-0964">Secreted</keyword>
<dbReference type="GO" id="GO:0016298">
    <property type="term" value="F:lipase activity"/>
    <property type="evidence" value="ECO:0007669"/>
    <property type="project" value="InterPro"/>
</dbReference>
<sequence>MKKRNNDYLMPNPTPHMFTSCVLTQKLCTHAHDTSLNPTRGPNVPLLDSLPPIRPDVARYTEVIHTVAVPHSRPLGHVDFYPNGGNNMPGCGGQSACNKLSSRYSFCKRHEGRDHGAEISGAREVQDDSIPVLNYRSSNLDKA</sequence>
<evidence type="ECO:0000259" key="5">
    <source>
        <dbReference type="Pfam" id="PF00151"/>
    </source>
</evidence>